<dbReference type="EMBL" id="JAGGJZ010000008">
    <property type="protein sequence ID" value="MBP1890613.1"/>
    <property type="molecule type" value="Genomic_DNA"/>
</dbReference>
<comment type="caution">
    <text evidence="3">The sequence shown here is derived from an EMBL/GenBank/DDBJ whole genome shotgun (WGS) entry which is preliminary data.</text>
</comment>
<sequence length="224" mass="26142">MKKSIKKIINIILLIIIVFSSAILINRLYEYHKIDSVNKEIQLIDKDDLSKINSDYKFWIEVPGTNINYPVVQTNNNEFYLKHNFYKKKSIGGSIFLDSKDNINKSQNLIIFGHNMRNKSMFGTLDNFKDKTFFNNNKYIYLFKGNKKYTYEIFSGAIVKGSDNYLITDFSSKKAFADYIKMINSKSIVSRKLNFNNDSKILTLSTCSYEFDDARFIVLAKLIK</sequence>
<dbReference type="Proteomes" id="UP000783390">
    <property type="component" value="Unassembled WGS sequence"/>
</dbReference>
<feature type="transmembrane region" description="Helical" evidence="2">
    <location>
        <begin position="7"/>
        <end position="29"/>
    </location>
</feature>
<dbReference type="InterPro" id="IPR023365">
    <property type="entry name" value="Sortase_dom-sf"/>
</dbReference>
<dbReference type="InterPro" id="IPR005754">
    <property type="entry name" value="Sortase"/>
</dbReference>
<dbReference type="EC" id="3.4.22.70" evidence="3"/>
<dbReference type="NCBIfam" id="TIGR03064">
    <property type="entry name" value="sortase_srtB"/>
    <property type="match status" value="1"/>
</dbReference>
<evidence type="ECO:0000313" key="3">
    <source>
        <dbReference type="EMBL" id="MBP1890613.1"/>
    </source>
</evidence>
<evidence type="ECO:0000313" key="4">
    <source>
        <dbReference type="Proteomes" id="UP000783390"/>
    </source>
</evidence>
<dbReference type="InterPro" id="IPR009835">
    <property type="entry name" value="SrtB"/>
</dbReference>
<dbReference type="CDD" id="cd05826">
    <property type="entry name" value="Sortase_B"/>
    <property type="match status" value="1"/>
</dbReference>
<proteinExistence type="predicted"/>
<dbReference type="GO" id="GO:0016787">
    <property type="term" value="F:hydrolase activity"/>
    <property type="evidence" value="ECO:0007669"/>
    <property type="project" value="UniProtKB-KW"/>
</dbReference>
<accession>A0ABS4F301</accession>
<protein>
    <submittedName>
        <fullName evidence="3">Sortase B</fullName>
        <ecNumber evidence="3">3.4.22.70</ecNumber>
    </submittedName>
</protein>
<reference evidence="3 4" key="1">
    <citation type="submission" date="2021-03" db="EMBL/GenBank/DDBJ databases">
        <title>Genomic Encyclopedia of Type Strains, Phase IV (KMG-IV): sequencing the most valuable type-strain genomes for metagenomic binning, comparative biology and taxonomic classification.</title>
        <authorList>
            <person name="Goeker M."/>
        </authorList>
    </citation>
    <scope>NUCLEOTIDE SEQUENCE [LARGE SCALE GENOMIC DNA]</scope>
    <source>
        <strain evidence="3 4">DSM 3984</strain>
    </source>
</reference>
<dbReference type="Gene3D" id="2.40.260.10">
    <property type="entry name" value="Sortase"/>
    <property type="match status" value="1"/>
</dbReference>
<evidence type="ECO:0000256" key="2">
    <source>
        <dbReference type="SAM" id="Phobius"/>
    </source>
</evidence>
<keyword evidence="1 3" id="KW-0378">Hydrolase</keyword>
<keyword evidence="2" id="KW-0472">Membrane</keyword>
<keyword evidence="2" id="KW-1133">Transmembrane helix</keyword>
<organism evidence="3 4">
    <name type="scientific">Clostridium moniliforme</name>
    <dbReference type="NCBI Taxonomy" id="39489"/>
    <lineage>
        <taxon>Bacteria</taxon>
        <taxon>Bacillati</taxon>
        <taxon>Bacillota</taxon>
        <taxon>Clostridia</taxon>
        <taxon>Eubacteriales</taxon>
        <taxon>Clostridiaceae</taxon>
        <taxon>Clostridium</taxon>
    </lineage>
</organism>
<dbReference type="RefSeq" id="WP_209797527.1">
    <property type="nucleotide sequence ID" value="NZ_JAGGJZ010000008.1"/>
</dbReference>
<gene>
    <name evidence="3" type="ORF">J2Z53_002218</name>
</gene>
<keyword evidence="2" id="KW-0812">Transmembrane</keyword>
<keyword evidence="4" id="KW-1185">Reference proteome</keyword>
<name>A0ABS4F301_9CLOT</name>
<evidence type="ECO:0000256" key="1">
    <source>
        <dbReference type="ARBA" id="ARBA00022801"/>
    </source>
</evidence>
<dbReference type="SUPFAM" id="SSF63817">
    <property type="entry name" value="Sortase"/>
    <property type="match status" value="1"/>
</dbReference>
<dbReference type="Pfam" id="PF04203">
    <property type="entry name" value="Sortase"/>
    <property type="match status" value="1"/>
</dbReference>